<keyword evidence="6" id="KW-0271">Exosome</keyword>
<feature type="domain" description="K Homology" evidence="11">
    <location>
        <begin position="194"/>
        <end position="241"/>
    </location>
</feature>
<evidence type="ECO:0000256" key="9">
    <source>
        <dbReference type="ARBA" id="ARBA00030615"/>
    </source>
</evidence>
<evidence type="ECO:0000256" key="4">
    <source>
        <dbReference type="ARBA" id="ARBA00022490"/>
    </source>
</evidence>
<dbReference type="EMBL" id="BABT02000046">
    <property type="protein sequence ID" value="GAA94663.1"/>
    <property type="molecule type" value="Genomic_DNA"/>
</dbReference>
<dbReference type="InterPro" id="IPR036612">
    <property type="entry name" value="KH_dom_type_1_sf"/>
</dbReference>
<dbReference type="HOGENOM" id="CLU_916730_0_0_1"/>
<dbReference type="InParanoid" id="G7DVQ3"/>
<dbReference type="SUPFAM" id="SSF50249">
    <property type="entry name" value="Nucleic acid-binding proteins"/>
    <property type="match status" value="1"/>
</dbReference>
<evidence type="ECO:0000256" key="10">
    <source>
        <dbReference type="SAM" id="MobiDB-lite"/>
    </source>
</evidence>
<dbReference type="GO" id="GO:0000467">
    <property type="term" value="P:exonucleolytic trimming to generate mature 3'-end of 5.8S rRNA from tricistronic rRNA transcript (SSU-rRNA, 5.8S rRNA, LSU-rRNA)"/>
    <property type="evidence" value="ECO:0007669"/>
    <property type="project" value="TreeGrafter"/>
</dbReference>
<dbReference type="InterPro" id="IPR026699">
    <property type="entry name" value="Exosome_RNA_bind1/RRP40/RRP4"/>
</dbReference>
<feature type="region of interest" description="Disordered" evidence="10">
    <location>
        <begin position="1"/>
        <end position="20"/>
    </location>
</feature>
<dbReference type="CDD" id="cd05790">
    <property type="entry name" value="S1_Rrp40"/>
    <property type="match status" value="1"/>
</dbReference>
<dbReference type="FunCoup" id="G7DVQ3">
    <property type="interactions" value="365"/>
</dbReference>
<dbReference type="CDD" id="cd22526">
    <property type="entry name" value="KH-I_Rrp40"/>
    <property type="match status" value="1"/>
</dbReference>
<comment type="caution">
    <text evidence="12">The sequence shown here is derived from an EMBL/GenBank/DDBJ whole genome shotgun (WGS) entry which is preliminary data.</text>
</comment>
<dbReference type="InterPro" id="IPR004088">
    <property type="entry name" value="KH_dom_type_1"/>
</dbReference>
<dbReference type="GO" id="GO:0034475">
    <property type="term" value="P:U4 snRNA 3'-end processing"/>
    <property type="evidence" value="ECO:0007669"/>
    <property type="project" value="TreeGrafter"/>
</dbReference>
<dbReference type="GO" id="GO:0071051">
    <property type="term" value="P:poly(A)-dependent snoRNA 3'-end processing"/>
    <property type="evidence" value="ECO:0007669"/>
    <property type="project" value="TreeGrafter"/>
</dbReference>
<dbReference type="AlphaFoldDB" id="G7DVQ3"/>
<dbReference type="PANTHER" id="PTHR21321:SF1">
    <property type="entry name" value="EXOSOME COMPLEX COMPONENT RRP40"/>
    <property type="match status" value="1"/>
</dbReference>
<dbReference type="InterPro" id="IPR049469">
    <property type="entry name" value="RRP40_KH-I"/>
</dbReference>
<evidence type="ECO:0000259" key="11">
    <source>
        <dbReference type="Pfam" id="PF15985"/>
    </source>
</evidence>
<name>G7DVQ3_MIXOS</name>
<protein>
    <recommendedName>
        <fullName evidence="9">Ribosomal RNA-processing protein 40</fullName>
    </recommendedName>
</protein>
<dbReference type="eggNOG" id="KOG1004">
    <property type="taxonomic scope" value="Eukaryota"/>
</dbReference>
<dbReference type="RefSeq" id="XP_014568218.1">
    <property type="nucleotide sequence ID" value="XM_014712732.1"/>
</dbReference>
<evidence type="ECO:0000313" key="12">
    <source>
        <dbReference type="EMBL" id="GAA94663.1"/>
    </source>
</evidence>
<keyword evidence="8" id="KW-0539">Nucleus</keyword>
<dbReference type="GO" id="GO:0000177">
    <property type="term" value="C:cytoplasmic exosome (RNase complex)"/>
    <property type="evidence" value="ECO:0007669"/>
    <property type="project" value="TreeGrafter"/>
</dbReference>
<sequence length="301" mass="32320">MTRRKDSASPPHRRRLVDGSPELMTFVLPGETAPRPSDAISIVKLGPGLGHLGPLHGNKSNKDDNASTVTVIKSGLLGQETLSTNRQTESAELTQSLWIDSAGKRYNPSPSESVIGFVTYRGAEGYRVDIGASQPANLDALAFQGATKRSKPQLNLGAAVYARVSLAYAFVEPEIECYDPTTQKSAGFGELEGGMILRDVPLRKCRELLADKDAALSELGKKMPFELAIGVNGRIWLKGADTASTLELYQTLANMCSVQVAGNRPSAAMLAFERLYFAPIRGDIISRARGQTPNAASRTNG</sequence>
<dbReference type="Proteomes" id="UP000009131">
    <property type="component" value="Unassembled WGS sequence"/>
</dbReference>
<dbReference type="GO" id="GO:0071038">
    <property type="term" value="P:TRAMP-dependent tRNA surveillance pathway"/>
    <property type="evidence" value="ECO:0007669"/>
    <property type="project" value="TreeGrafter"/>
</dbReference>
<dbReference type="GO" id="GO:0000176">
    <property type="term" value="C:nuclear exosome (RNase complex)"/>
    <property type="evidence" value="ECO:0007669"/>
    <property type="project" value="TreeGrafter"/>
</dbReference>
<dbReference type="GO" id="GO:0005730">
    <property type="term" value="C:nucleolus"/>
    <property type="evidence" value="ECO:0007669"/>
    <property type="project" value="UniProtKB-SubCell"/>
</dbReference>
<keyword evidence="13" id="KW-1185">Reference proteome</keyword>
<evidence type="ECO:0000256" key="7">
    <source>
        <dbReference type="ARBA" id="ARBA00022884"/>
    </source>
</evidence>
<dbReference type="Pfam" id="PF21262">
    <property type="entry name" value="RRP40_S1"/>
    <property type="match status" value="1"/>
</dbReference>
<dbReference type="InterPro" id="IPR012340">
    <property type="entry name" value="NA-bd_OB-fold"/>
</dbReference>
<gene>
    <name evidence="12" type="primary">Mo01316</name>
    <name evidence="12" type="ORF">E5Q_01316</name>
</gene>
<dbReference type="InterPro" id="IPR037319">
    <property type="entry name" value="Rrp40_S1"/>
</dbReference>
<evidence type="ECO:0000256" key="5">
    <source>
        <dbReference type="ARBA" id="ARBA00022552"/>
    </source>
</evidence>
<dbReference type="Gene3D" id="3.30.1370.10">
    <property type="entry name" value="K Homology domain, type 1"/>
    <property type="match status" value="1"/>
</dbReference>
<comment type="similarity">
    <text evidence="3">Belongs to the RRP40 family.</text>
</comment>
<organism evidence="12 13">
    <name type="scientific">Mixia osmundae (strain CBS 9802 / IAM 14324 / JCM 22182 / KY 12970)</name>
    <dbReference type="NCBI Taxonomy" id="764103"/>
    <lineage>
        <taxon>Eukaryota</taxon>
        <taxon>Fungi</taxon>
        <taxon>Dikarya</taxon>
        <taxon>Basidiomycota</taxon>
        <taxon>Pucciniomycotina</taxon>
        <taxon>Mixiomycetes</taxon>
        <taxon>Mixiales</taxon>
        <taxon>Mixiaceae</taxon>
        <taxon>Mixia</taxon>
    </lineage>
</organism>
<dbReference type="Gene3D" id="2.40.50.140">
    <property type="entry name" value="Nucleic acid-binding proteins"/>
    <property type="match status" value="1"/>
</dbReference>
<dbReference type="GO" id="GO:0071034">
    <property type="term" value="P:CUT catabolic process"/>
    <property type="evidence" value="ECO:0007669"/>
    <property type="project" value="TreeGrafter"/>
</dbReference>
<dbReference type="OrthoDB" id="340500at2759"/>
<dbReference type="GO" id="GO:0071035">
    <property type="term" value="P:nuclear polyadenylation-dependent rRNA catabolic process"/>
    <property type="evidence" value="ECO:0007669"/>
    <property type="project" value="TreeGrafter"/>
</dbReference>
<dbReference type="Pfam" id="PF15985">
    <property type="entry name" value="KH_6"/>
    <property type="match status" value="1"/>
</dbReference>
<evidence type="ECO:0000256" key="2">
    <source>
        <dbReference type="ARBA" id="ARBA00004604"/>
    </source>
</evidence>
<accession>G7DVQ3</accession>
<reference evidence="12 13" key="1">
    <citation type="journal article" date="2011" name="J. Gen. Appl. Microbiol.">
        <title>Draft genome sequencing of the enigmatic basidiomycete Mixia osmundae.</title>
        <authorList>
            <person name="Nishida H."/>
            <person name="Nagatsuka Y."/>
            <person name="Sugiyama J."/>
        </authorList>
    </citation>
    <scope>NUCLEOTIDE SEQUENCE [LARGE SCALE GENOMIC DNA]</scope>
    <source>
        <strain evidence="13">CBS 9802 / IAM 14324 / JCM 22182 / KY 12970</strain>
    </source>
</reference>
<evidence type="ECO:0000256" key="8">
    <source>
        <dbReference type="ARBA" id="ARBA00023242"/>
    </source>
</evidence>
<evidence type="ECO:0000313" key="13">
    <source>
        <dbReference type="Proteomes" id="UP000009131"/>
    </source>
</evidence>
<evidence type="ECO:0000256" key="6">
    <source>
        <dbReference type="ARBA" id="ARBA00022835"/>
    </source>
</evidence>
<evidence type="ECO:0000256" key="1">
    <source>
        <dbReference type="ARBA" id="ARBA00004496"/>
    </source>
</evidence>
<proteinExistence type="inferred from homology"/>
<dbReference type="OMA" id="SYMAFPN"/>
<evidence type="ECO:0000256" key="3">
    <source>
        <dbReference type="ARBA" id="ARBA00007841"/>
    </source>
</evidence>
<keyword evidence="4" id="KW-0963">Cytoplasm</keyword>
<keyword evidence="5" id="KW-0698">rRNA processing</keyword>
<comment type="subcellular location">
    <subcellularLocation>
        <location evidence="1">Cytoplasm</location>
    </subcellularLocation>
    <subcellularLocation>
        <location evidence="2">Nucleus</location>
        <location evidence="2">Nucleolus</location>
    </subcellularLocation>
</comment>
<reference evidence="12 13" key="2">
    <citation type="journal article" date="2012" name="Open Biol.">
        <title>Characteristics of nucleosomes and linker DNA regions on the genome of the basidiomycete Mixia osmundae revealed by mono- and dinucleosome mapping.</title>
        <authorList>
            <person name="Nishida H."/>
            <person name="Kondo S."/>
            <person name="Matsumoto T."/>
            <person name="Suzuki Y."/>
            <person name="Yoshikawa H."/>
            <person name="Taylor T.D."/>
            <person name="Sugiyama J."/>
        </authorList>
    </citation>
    <scope>NUCLEOTIDE SEQUENCE [LARGE SCALE GENOMIC DNA]</scope>
    <source>
        <strain evidence="13">CBS 9802 / IAM 14324 / JCM 22182 / KY 12970</strain>
    </source>
</reference>
<dbReference type="GO" id="GO:0003723">
    <property type="term" value="F:RNA binding"/>
    <property type="evidence" value="ECO:0007669"/>
    <property type="project" value="UniProtKB-KW"/>
</dbReference>
<keyword evidence="7" id="KW-0694">RNA-binding</keyword>
<dbReference type="STRING" id="764103.G7DVQ3"/>
<dbReference type="FunFam" id="2.40.50.140:FF:000127">
    <property type="entry name" value="Exosome complex component RRP40"/>
    <property type="match status" value="1"/>
</dbReference>
<dbReference type="PANTHER" id="PTHR21321">
    <property type="entry name" value="PNAS-3 RELATED"/>
    <property type="match status" value="1"/>
</dbReference>
<dbReference type="SUPFAM" id="SSF54791">
    <property type="entry name" value="Eukaryotic type KH-domain (KH-domain type I)"/>
    <property type="match status" value="1"/>
</dbReference>